<dbReference type="PANTHER" id="PTHR12642">
    <property type="entry name" value="RIBOSOME BIOGENESIS PROTEIN NSA2 HOMOLOG"/>
    <property type="match status" value="1"/>
</dbReference>
<sequence length="257" mass="29180">MPQNNYVEDAIKRNGRKLNYEVKKAKKEARAEAKKRILARKLHGMRAIQFIKKNKSENIKKKKELKKKEKTSSIVTQQSGEALPHFLLDRNVSSKSVEKSKNVLQIKKSTVSKYSVPIPRVQGLPEGETFKPITTGKKRSCKWKRMVTKAVFVGESFTRKNPKYERFIRPMGLRFKHACVVNPQTQTTHKLEIIGVKKNPHSDLYTNLGLLTRGTIIEVNVGELGMVSSSGKIIWGKYAQITNNPENDGLINAILLV</sequence>
<evidence type="ECO:0000313" key="7">
    <source>
        <dbReference type="Proteomes" id="UP000282876"/>
    </source>
</evidence>
<evidence type="ECO:0000256" key="1">
    <source>
        <dbReference type="ARBA" id="ARBA00004604"/>
    </source>
</evidence>
<dbReference type="InterPro" id="IPR039411">
    <property type="entry name" value="NSA2_fam"/>
</dbReference>
<comment type="subcellular location">
    <subcellularLocation>
        <location evidence="1">Nucleus</location>
        <location evidence="1">Nucleolus</location>
    </subcellularLocation>
</comment>
<dbReference type="OrthoDB" id="1847590at2759"/>
<evidence type="ECO:0000313" key="6">
    <source>
        <dbReference type="EMBL" id="RVD90511.1"/>
    </source>
</evidence>
<evidence type="ECO:0000256" key="4">
    <source>
        <dbReference type="ARBA" id="ARBA00022552"/>
    </source>
</evidence>
<dbReference type="GO" id="GO:0005730">
    <property type="term" value="C:nucleolus"/>
    <property type="evidence" value="ECO:0007669"/>
    <property type="project" value="UniProtKB-SubCell"/>
</dbReference>
<protein>
    <submittedName>
        <fullName evidence="6">TGF beta-inducible nuclear protein 1</fullName>
    </submittedName>
</protein>
<dbReference type="EMBL" id="RCSS01000886">
    <property type="protein sequence ID" value="RVD90511.1"/>
    <property type="molecule type" value="Genomic_DNA"/>
</dbReference>
<dbReference type="Proteomes" id="UP000282876">
    <property type="component" value="Unassembled WGS sequence"/>
</dbReference>
<evidence type="ECO:0000256" key="3">
    <source>
        <dbReference type="ARBA" id="ARBA00022517"/>
    </source>
</evidence>
<comment type="caution">
    <text evidence="6">The sequence shown here is derived from an EMBL/GenBank/DDBJ whole genome shotgun (WGS) entry which is preliminary data.</text>
</comment>
<evidence type="ECO:0000256" key="5">
    <source>
        <dbReference type="ARBA" id="ARBA00023242"/>
    </source>
</evidence>
<accession>A0A437AH98</accession>
<dbReference type="STRING" id="291195.A0A437AH98"/>
<dbReference type="AlphaFoldDB" id="A0A437AH98"/>
<name>A0A437AH98_9MICR</name>
<dbReference type="GO" id="GO:0042273">
    <property type="term" value="P:ribosomal large subunit biogenesis"/>
    <property type="evidence" value="ECO:0007669"/>
    <property type="project" value="UniProtKB-ARBA"/>
</dbReference>
<reference evidence="6 7" key="1">
    <citation type="submission" date="2018-10" db="EMBL/GenBank/DDBJ databases">
        <title>Draft genome sequence of the microsporidian Tubulinosema ratisbonensis.</title>
        <authorList>
            <person name="Polonais V."/>
            <person name="Peyretaillade E."/>
            <person name="Niehus S."/>
            <person name="Wawrzyniak I."/>
            <person name="Franchet A."/>
            <person name="Gaspin C."/>
            <person name="Reichstadt M."/>
            <person name="Belser C."/>
            <person name="Labadie K."/>
            <person name="Delbac F."/>
            <person name="Ferrandon D."/>
        </authorList>
    </citation>
    <scope>NUCLEOTIDE SEQUENCE [LARGE SCALE GENOMIC DNA]</scope>
    <source>
        <strain evidence="6 7">Franzen</strain>
    </source>
</reference>
<dbReference type="FunFam" id="2.40.10.310:FF:000001">
    <property type="entry name" value="NSA2, ribosome biogenesis homolog"/>
    <property type="match status" value="1"/>
</dbReference>
<dbReference type="GO" id="GO:0030684">
    <property type="term" value="C:preribosome"/>
    <property type="evidence" value="ECO:0007669"/>
    <property type="project" value="UniProtKB-ARBA"/>
</dbReference>
<organism evidence="6 7">
    <name type="scientific">Tubulinosema ratisbonensis</name>
    <dbReference type="NCBI Taxonomy" id="291195"/>
    <lineage>
        <taxon>Eukaryota</taxon>
        <taxon>Fungi</taxon>
        <taxon>Fungi incertae sedis</taxon>
        <taxon>Microsporidia</taxon>
        <taxon>Tubulinosematoidea</taxon>
        <taxon>Tubulinosematidae</taxon>
        <taxon>Tubulinosema</taxon>
    </lineage>
</organism>
<evidence type="ECO:0000256" key="2">
    <source>
        <dbReference type="ARBA" id="ARBA00005424"/>
    </source>
</evidence>
<gene>
    <name evidence="6" type="ORF">TUBRATIS_30630</name>
</gene>
<keyword evidence="3" id="KW-0690">Ribosome biogenesis</keyword>
<comment type="similarity">
    <text evidence="2">Belongs to the eukaryotic ribosomal protein eS8 family. Ribosome biogenesis protein NSA2 subfamily.</text>
</comment>
<dbReference type="InterPro" id="IPR022309">
    <property type="entry name" value="Ribosomal_Se8/biogenesis_NSA2"/>
</dbReference>
<dbReference type="VEuPathDB" id="MicrosporidiaDB:TUBRATIS_30630"/>
<dbReference type="Gene3D" id="2.40.10.310">
    <property type="match status" value="1"/>
</dbReference>
<dbReference type="GO" id="GO:0006364">
    <property type="term" value="P:rRNA processing"/>
    <property type="evidence" value="ECO:0007669"/>
    <property type="project" value="UniProtKB-KW"/>
</dbReference>
<keyword evidence="7" id="KW-1185">Reference proteome</keyword>
<keyword evidence="4" id="KW-0698">rRNA processing</keyword>
<dbReference type="Pfam" id="PF01201">
    <property type="entry name" value="Ribosomal_S8e"/>
    <property type="match status" value="1"/>
</dbReference>
<proteinExistence type="inferred from homology"/>
<keyword evidence="5" id="KW-0539">Nucleus</keyword>